<dbReference type="AlphaFoldDB" id="K5DM18"/>
<keyword evidence="1" id="KW-0812">Transmembrane</keyword>
<evidence type="ECO:0000256" key="1">
    <source>
        <dbReference type="SAM" id="Phobius"/>
    </source>
</evidence>
<reference evidence="2 3" key="1">
    <citation type="journal article" date="2013" name="Mar. Genomics">
        <title>Expression of sulfatases in Rhodopirellula baltica and the diversity of sulfatases in the genus Rhodopirellula.</title>
        <authorList>
            <person name="Wegner C.E."/>
            <person name="Richter-Heitmann T."/>
            <person name="Klindworth A."/>
            <person name="Klockow C."/>
            <person name="Richter M."/>
            <person name="Achstetter T."/>
            <person name="Glockner F.O."/>
            <person name="Harder J."/>
        </authorList>
    </citation>
    <scope>NUCLEOTIDE SEQUENCE [LARGE SCALE GENOMIC DNA]</scope>
    <source>
        <strain evidence="2 3">SH28</strain>
    </source>
</reference>
<keyword evidence="1" id="KW-1133">Transmembrane helix</keyword>
<gene>
    <name evidence="2" type="ORF">RBSH_00675</name>
</gene>
<evidence type="ECO:0000313" key="2">
    <source>
        <dbReference type="EMBL" id="EKK03934.1"/>
    </source>
</evidence>
<sequence>MDPSKFSLVGVFRWVAFVWFGRLGVHVMLICQAVMAFGSVR</sequence>
<dbReference type="EMBL" id="AMCW01000018">
    <property type="protein sequence ID" value="EKK03934.1"/>
    <property type="molecule type" value="Genomic_DNA"/>
</dbReference>
<organism evidence="2 3">
    <name type="scientific">Rhodopirellula baltica SH28</name>
    <dbReference type="NCBI Taxonomy" id="993517"/>
    <lineage>
        <taxon>Bacteria</taxon>
        <taxon>Pseudomonadati</taxon>
        <taxon>Planctomycetota</taxon>
        <taxon>Planctomycetia</taxon>
        <taxon>Pirellulales</taxon>
        <taxon>Pirellulaceae</taxon>
        <taxon>Rhodopirellula</taxon>
    </lineage>
</organism>
<dbReference type="Proteomes" id="UP000007993">
    <property type="component" value="Unassembled WGS sequence"/>
</dbReference>
<proteinExistence type="predicted"/>
<accession>K5DM18</accession>
<evidence type="ECO:0000313" key="3">
    <source>
        <dbReference type="Proteomes" id="UP000007993"/>
    </source>
</evidence>
<name>K5DM18_RHOBT</name>
<keyword evidence="1" id="KW-0472">Membrane</keyword>
<feature type="transmembrane region" description="Helical" evidence="1">
    <location>
        <begin position="12"/>
        <end position="37"/>
    </location>
</feature>
<comment type="caution">
    <text evidence="2">The sequence shown here is derived from an EMBL/GenBank/DDBJ whole genome shotgun (WGS) entry which is preliminary data.</text>
</comment>
<dbReference type="PATRIC" id="fig|993517.3.peg.738"/>
<protein>
    <submittedName>
        <fullName evidence="2">Uncharacterized protein</fullName>
    </submittedName>
</protein>